<dbReference type="AlphaFoldDB" id="A0A444PUI4"/>
<dbReference type="OrthoDB" id="9794513at2"/>
<protein>
    <recommendedName>
        <fullName evidence="1">D-inositol 3-phosphate glycosyltransferase</fullName>
    </recommendedName>
</protein>
<dbReference type="PANTHER" id="PTHR45947">
    <property type="entry name" value="SULFOQUINOVOSYL TRANSFERASE SQD2"/>
    <property type="match status" value="1"/>
</dbReference>
<dbReference type="SUPFAM" id="SSF53756">
    <property type="entry name" value="UDP-Glycosyltransferase/glycogen phosphorylase"/>
    <property type="match status" value="1"/>
</dbReference>
<evidence type="ECO:0000256" key="1">
    <source>
        <dbReference type="ARBA" id="ARBA00021292"/>
    </source>
</evidence>
<dbReference type="Proteomes" id="UP000288547">
    <property type="component" value="Unassembled WGS sequence"/>
</dbReference>
<name>A0A444PUI4_9MICO</name>
<dbReference type="Gene3D" id="3.40.50.2000">
    <property type="entry name" value="Glycogen Phosphorylase B"/>
    <property type="match status" value="1"/>
</dbReference>
<proteinExistence type="predicted"/>
<sequence>MRILLWHVHGGWSDAFVRGGHDYLLPRTPDGGAWGLGRGGRPWPENAVEVAPDELASIDVDLVVLQRPEEIEVAANLLGRRPGRDVPAVFLEHNTPKPAAVTTRHPLADQSDIPIVHVTHFNDLVWDSGDAPTVVIEHGIPDPGPLYTGEIERLAVVTNEPVRRWRITGTDLLPRFLEAGPLDVFGMGTDELPAAIGASGDDVIVRGDLPTARMHAELARRRVYVHTARWTSLGLSLLEAMHLAMPVVVLGVTEAGRAVPPEAGAISTDVDELAAAARRLLADPDAAKAAGRAAREAAIGRYGLDRFLRDWDEVLADAAAMSRRTAPATTGRNAT</sequence>
<keyword evidence="2" id="KW-0808">Transferase</keyword>
<organism evidence="2 3">
    <name type="scientific">Labedella phragmitis</name>
    <dbReference type="NCBI Taxonomy" id="2498849"/>
    <lineage>
        <taxon>Bacteria</taxon>
        <taxon>Bacillati</taxon>
        <taxon>Actinomycetota</taxon>
        <taxon>Actinomycetes</taxon>
        <taxon>Micrococcales</taxon>
        <taxon>Microbacteriaceae</taxon>
        <taxon>Labedella</taxon>
    </lineage>
</organism>
<reference evidence="2 3" key="1">
    <citation type="submission" date="2018-12" db="EMBL/GenBank/DDBJ databases">
        <authorList>
            <person name="Li F."/>
        </authorList>
    </citation>
    <scope>NUCLEOTIDE SEQUENCE [LARGE SCALE GENOMIC DNA]</scope>
    <source>
        <strain evidence="2 3">11W25H-1</strain>
    </source>
</reference>
<accession>A0A444PUI4</accession>
<gene>
    <name evidence="2" type="ORF">ELQ90_05310</name>
</gene>
<evidence type="ECO:0000313" key="2">
    <source>
        <dbReference type="EMBL" id="RWZ51530.1"/>
    </source>
</evidence>
<evidence type="ECO:0000313" key="3">
    <source>
        <dbReference type="Proteomes" id="UP000288547"/>
    </source>
</evidence>
<dbReference type="RefSeq" id="WP_128494246.1">
    <property type="nucleotide sequence ID" value="NZ_RZNB01000002.1"/>
</dbReference>
<dbReference type="Pfam" id="PF13692">
    <property type="entry name" value="Glyco_trans_1_4"/>
    <property type="match status" value="1"/>
</dbReference>
<dbReference type="InterPro" id="IPR050194">
    <property type="entry name" value="Glycosyltransferase_grp1"/>
</dbReference>
<dbReference type="PANTHER" id="PTHR45947:SF3">
    <property type="entry name" value="SULFOQUINOVOSYL TRANSFERASE SQD2"/>
    <property type="match status" value="1"/>
</dbReference>
<comment type="caution">
    <text evidence="2">The sequence shown here is derived from an EMBL/GenBank/DDBJ whole genome shotgun (WGS) entry which is preliminary data.</text>
</comment>
<keyword evidence="3" id="KW-1185">Reference proteome</keyword>
<dbReference type="GO" id="GO:0016757">
    <property type="term" value="F:glycosyltransferase activity"/>
    <property type="evidence" value="ECO:0007669"/>
    <property type="project" value="TreeGrafter"/>
</dbReference>
<dbReference type="EMBL" id="RZNB01000002">
    <property type="protein sequence ID" value="RWZ51530.1"/>
    <property type="molecule type" value="Genomic_DNA"/>
</dbReference>